<comment type="caution">
    <text evidence="1">The sequence shown here is derived from an EMBL/GenBank/DDBJ whole genome shotgun (WGS) entry which is preliminary data.</text>
</comment>
<reference evidence="1" key="1">
    <citation type="submission" date="2020-11" db="EMBL/GenBank/DDBJ databases">
        <title>Adaptations for nitrogen fixation in a non-lichenized fungal sporocarp promotes dispersal by wood-feeding termites.</title>
        <authorList>
            <consortium name="DOE Joint Genome Institute"/>
            <person name="Koch R.A."/>
            <person name="Yoon G."/>
            <person name="Arayal U."/>
            <person name="Lail K."/>
            <person name="Amirebrahimi M."/>
            <person name="Labutti K."/>
            <person name="Lipzen A."/>
            <person name="Riley R."/>
            <person name="Barry K."/>
            <person name="Henrissat B."/>
            <person name="Grigoriev I.V."/>
            <person name="Herr J.R."/>
            <person name="Aime M.C."/>
        </authorList>
    </citation>
    <scope>NUCLEOTIDE SEQUENCE</scope>
    <source>
        <strain evidence="1">MCA 3950</strain>
    </source>
</reference>
<dbReference type="OrthoDB" id="5378913at2759"/>
<evidence type="ECO:0000313" key="1">
    <source>
        <dbReference type="EMBL" id="KAG7451021.1"/>
    </source>
</evidence>
<dbReference type="GeneID" id="66107390"/>
<proteinExistence type="predicted"/>
<name>A0A9P7W0G5_9AGAR</name>
<protein>
    <submittedName>
        <fullName evidence="1">Uncharacterized protein</fullName>
    </submittedName>
</protein>
<dbReference type="Proteomes" id="UP000812287">
    <property type="component" value="Unassembled WGS sequence"/>
</dbReference>
<organism evidence="1 2">
    <name type="scientific">Guyanagaster necrorhizus</name>
    <dbReference type="NCBI Taxonomy" id="856835"/>
    <lineage>
        <taxon>Eukaryota</taxon>
        <taxon>Fungi</taxon>
        <taxon>Dikarya</taxon>
        <taxon>Basidiomycota</taxon>
        <taxon>Agaricomycotina</taxon>
        <taxon>Agaricomycetes</taxon>
        <taxon>Agaricomycetidae</taxon>
        <taxon>Agaricales</taxon>
        <taxon>Marasmiineae</taxon>
        <taxon>Physalacriaceae</taxon>
        <taxon>Guyanagaster</taxon>
    </lineage>
</organism>
<keyword evidence="2" id="KW-1185">Reference proteome</keyword>
<evidence type="ECO:0000313" key="2">
    <source>
        <dbReference type="Proteomes" id="UP000812287"/>
    </source>
</evidence>
<dbReference type="EMBL" id="MU250525">
    <property type="protein sequence ID" value="KAG7451021.1"/>
    <property type="molecule type" value="Genomic_DNA"/>
</dbReference>
<dbReference type="RefSeq" id="XP_043044521.1">
    <property type="nucleotide sequence ID" value="XM_043185093.1"/>
</dbReference>
<dbReference type="AlphaFoldDB" id="A0A9P7W0G5"/>
<sequence length="170" mass="18751">METTDKVLSERRMKAVRALAERCAPARTSRDVWKAVLDALEGNAADFPYVLCYTDQTTSTDGASSSSEVDTNSEQTNSDFLLAPDVTHLKLVGSIGIEPGHPIASPKWWSFLPLSPSKVINPLPKHVSAATPLGHKILVHSYSNAEDERILYAMQSWCHCVHLMIAHPWV</sequence>
<gene>
    <name evidence="1" type="ORF">BT62DRAFT_926676</name>
</gene>
<accession>A0A9P7W0G5</accession>